<feature type="signal peptide" evidence="1">
    <location>
        <begin position="1"/>
        <end position="28"/>
    </location>
</feature>
<dbReference type="PROSITE" id="PS51352">
    <property type="entry name" value="THIOREDOXIN_2"/>
    <property type="match status" value="1"/>
</dbReference>
<accession>A0A6F9DBL9</accession>
<feature type="chain" id="PRO_5026357963" evidence="1">
    <location>
        <begin position="29"/>
        <end position="482"/>
    </location>
</feature>
<dbReference type="InterPro" id="IPR036249">
    <property type="entry name" value="Thioredoxin-like_sf"/>
</dbReference>
<evidence type="ECO:0000313" key="3">
    <source>
        <dbReference type="EMBL" id="CAB3243672.1"/>
    </source>
</evidence>
<dbReference type="FunFam" id="3.40.30.10:FF:000074">
    <property type="entry name" value="endoplasmic reticulum resident protein 44"/>
    <property type="match status" value="1"/>
</dbReference>
<dbReference type="InterPro" id="IPR052643">
    <property type="entry name" value="ERP44"/>
</dbReference>
<protein>
    <submittedName>
        <fullName evidence="3">Endoplasmic reticulum resident protein 44-like</fullName>
    </submittedName>
</protein>
<dbReference type="Pfam" id="PF13848">
    <property type="entry name" value="Thioredoxin_6"/>
    <property type="match status" value="1"/>
</dbReference>
<dbReference type="InterPro" id="IPR041870">
    <property type="entry name" value="ERp44_PDI_b_1"/>
</dbReference>
<dbReference type="PANTHER" id="PTHR46295:SF1">
    <property type="entry name" value="ENDOPLASMIC RETICULUM RESIDENT PROTEIN 44"/>
    <property type="match status" value="1"/>
</dbReference>
<dbReference type="GO" id="GO:0005789">
    <property type="term" value="C:endoplasmic reticulum membrane"/>
    <property type="evidence" value="ECO:0007669"/>
    <property type="project" value="TreeGrafter"/>
</dbReference>
<organism evidence="3">
    <name type="scientific">Phallusia mammillata</name>
    <dbReference type="NCBI Taxonomy" id="59560"/>
    <lineage>
        <taxon>Eukaryota</taxon>
        <taxon>Metazoa</taxon>
        <taxon>Chordata</taxon>
        <taxon>Tunicata</taxon>
        <taxon>Ascidiacea</taxon>
        <taxon>Phlebobranchia</taxon>
        <taxon>Ascidiidae</taxon>
        <taxon>Phallusia</taxon>
    </lineage>
</organism>
<dbReference type="Gene3D" id="3.40.30.10">
    <property type="entry name" value="Glutaredoxin"/>
    <property type="match status" value="3"/>
</dbReference>
<dbReference type="InterPro" id="IPR013766">
    <property type="entry name" value="Thioredoxin_domain"/>
</dbReference>
<dbReference type="GO" id="GO:0006457">
    <property type="term" value="P:protein folding"/>
    <property type="evidence" value="ECO:0007669"/>
    <property type="project" value="TreeGrafter"/>
</dbReference>
<sequence length="482" mass="55024">MATMLAQTSFKFYSFIFLFMVFFHHCTCDVVQLDKNNVDVILNNNQLVFVNFYADWCRFSRMLAPIFEEGSNLVKKDYPDPGMVVFAKVDCDSQPDIAQKYHVNKYPTMKLFRGGQLVKREYRGQRSAENLADFIRQQLKDPIKEFQSLDEIYELQRDKRTIIGYFTTKDSLEYNVFARVAKLLKDDCQFYVGFGEASKAERTTGDNIIFKPIGETNPDMVYLGSLANEDLLKQWSQDKCVPLVREITFANGEELTEEGLPFLILFHNKEDTESMEKYSAEVSRLVSFKSSINFLFADCETFSHPLHHLGKTVKDCPLVAIDSFKHMYLFPKFEDISQPGKLKQFILDLHSGKLHREFHHGPDQPAATTAPPAPKVGFHAQLPKEVVEKAKVVHTQKQILIKSKDAINTVVTLEPGKKPSAIPTIKGSIKIKAPGMNEPIEVVSKSAPVKETTPPEETSIESIFVKMKPSEHRYTILDRDEL</sequence>
<keyword evidence="1" id="KW-0732">Signal</keyword>
<dbReference type="SUPFAM" id="SSF52833">
    <property type="entry name" value="Thioredoxin-like"/>
    <property type="match status" value="3"/>
</dbReference>
<gene>
    <name evidence="3" type="primary">Erp44</name>
</gene>
<dbReference type="Pfam" id="PF00085">
    <property type="entry name" value="Thioredoxin"/>
    <property type="match status" value="1"/>
</dbReference>
<dbReference type="AlphaFoldDB" id="A0A6F9DBL9"/>
<dbReference type="GO" id="GO:0005793">
    <property type="term" value="C:endoplasmic reticulum-Golgi intermediate compartment"/>
    <property type="evidence" value="ECO:0007669"/>
    <property type="project" value="TreeGrafter"/>
</dbReference>
<evidence type="ECO:0000259" key="2">
    <source>
        <dbReference type="PROSITE" id="PS51352"/>
    </source>
</evidence>
<dbReference type="EMBL" id="LR784940">
    <property type="protein sequence ID" value="CAB3243672.1"/>
    <property type="molecule type" value="mRNA"/>
</dbReference>
<dbReference type="CDD" id="cd03070">
    <property type="entry name" value="PDI_b_ERp44"/>
    <property type="match status" value="1"/>
</dbReference>
<feature type="domain" description="Thioredoxin" evidence="2">
    <location>
        <begin position="1"/>
        <end position="140"/>
    </location>
</feature>
<dbReference type="CDD" id="cd02996">
    <property type="entry name" value="PDI_a_ERp44"/>
    <property type="match status" value="1"/>
</dbReference>
<dbReference type="GO" id="GO:0003756">
    <property type="term" value="F:protein disulfide isomerase activity"/>
    <property type="evidence" value="ECO:0007669"/>
    <property type="project" value="TreeGrafter"/>
</dbReference>
<reference evidence="3" key="1">
    <citation type="submission" date="2020-04" db="EMBL/GenBank/DDBJ databases">
        <authorList>
            <person name="Neveu A P."/>
        </authorList>
    </citation>
    <scope>NUCLEOTIDE SEQUENCE</scope>
    <source>
        <tissue evidence="3">Whole embryo</tissue>
    </source>
</reference>
<proteinExistence type="evidence at transcript level"/>
<name>A0A6F9DBL9_9ASCI</name>
<evidence type="ECO:0000256" key="1">
    <source>
        <dbReference type="SAM" id="SignalP"/>
    </source>
</evidence>
<dbReference type="PANTHER" id="PTHR46295">
    <property type="entry name" value="ENDOPLASMIC RETICULUM RESIDENT PROTEIN 44"/>
    <property type="match status" value="1"/>
</dbReference>